<dbReference type="InterPro" id="IPR043144">
    <property type="entry name" value="Mal/L-sulf/L-lact_DH-like_ah"/>
</dbReference>
<dbReference type="Gene3D" id="1.10.1530.10">
    <property type="match status" value="1"/>
</dbReference>
<dbReference type="EMBL" id="JAGGKT010000014">
    <property type="protein sequence ID" value="MBP1933898.1"/>
    <property type="molecule type" value="Genomic_DNA"/>
</dbReference>
<reference evidence="3 4" key="1">
    <citation type="submission" date="2021-03" db="EMBL/GenBank/DDBJ databases">
        <title>Genomic Encyclopedia of Type Strains, Phase IV (KMG-IV): sequencing the most valuable type-strain genomes for metagenomic binning, comparative biology and taxonomic classification.</title>
        <authorList>
            <person name="Goeker M."/>
        </authorList>
    </citation>
    <scope>NUCLEOTIDE SEQUENCE [LARGE SCALE GENOMIC DNA]</scope>
    <source>
        <strain evidence="3 4">DSM 24738</strain>
    </source>
</reference>
<dbReference type="Gene3D" id="3.30.1370.60">
    <property type="entry name" value="Hypothetical oxidoreductase yiak, domain 2"/>
    <property type="match status" value="1"/>
</dbReference>
<comment type="caution">
    <text evidence="3">The sequence shown here is derived from an EMBL/GenBank/DDBJ whole genome shotgun (WGS) entry which is preliminary data.</text>
</comment>
<dbReference type="Pfam" id="PF02615">
    <property type="entry name" value="Ldh_2"/>
    <property type="match status" value="1"/>
</dbReference>
<dbReference type="EC" id="1.1.1.350" evidence="3"/>
<evidence type="ECO:0000256" key="1">
    <source>
        <dbReference type="ARBA" id="ARBA00006056"/>
    </source>
</evidence>
<dbReference type="SUPFAM" id="SSF89733">
    <property type="entry name" value="L-sulfolactate dehydrogenase-like"/>
    <property type="match status" value="1"/>
</dbReference>
<dbReference type="InterPro" id="IPR043143">
    <property type="entry name" value="Mal/L-sulf/L-lact_DH-like_NADP"/>
</dbReference>
<sequence length="357" mass="39035">MTNQPIRVSKSLLEDYVNRVFLAAGLDQEQAAITARHLVHANLRGVDSHGVSRVDVYTKRLEIGIVNRDLHFELERETPASALVDGGNSSGIALATKGIELAVKKALQTGVGIVGIKNSNHCGMLGDYTMYAAKHGCIALATTNAPPNMAPWGGRERFFGTNPFSYGVPAGEEDDIVFDMATSLVARGKIIVAQKNNQQIPLGWAISKDGKPTNDPNVALDGLVLPAGGYKGYGITFLVEVLSSLFTGAAFGPQIADLYKNFEQAQNVGQCFIVIRADLFQSMDQFRSRMDQLIREIREVPRMDGVERIYLPGEIEREKTADRMKNGIPISVEILQEIRGVGQRYSIVDDPLFKEIG</sequence>
<keyword evidence="2 3" id="KW-0560">Oxidoreductase</keyword>
<keyword evidence="4" id="KW-1185">Reference proteome</keyword>
<dbReference type="InterPro" id="IPR003767">
    <property type="entry name" value="Malate/L-lactate_DH-like"/>
</dbReference>
<evidence type="ECO:0000313" key="4">
    <source>
        <dbReference type="Proteomes" id="UP001519343"/>
    </source>
</evidence>
<dbReference type="Proteomes" id="UP001519343">
    <property type="component" value="Unassembled WGS sequence"/>
</dbReference>
<accession>A0ABS4GUF5</accession>
<dbReference type="RefSeq" id="WP_209811913.1">
    <property type="nucleotide sequence ID" value="NZ_JAGGKT010000014.1"/>
</dbReference>
<evidence type="ECO:0000313" key="3">
    <source>
        <dbReference type="EMBL" id="MBP1933898.1"/>
    </source>
</evidence>
<comment type="similarity">
    <text evidence="1">Belongs to the LDH2/MDH2 oxidoreductase family.</text>
</comment>
<dbReference type="PANTHER" id="PTHR11091:SF0">
    <property type="entry name" value="MALATE DEHYDROGENASE"/>
    <property type="match status" value="1"/>
</dbReference>
<evidence type="ECO:0000256" key="2">
    <source>
        <dbReference type="ARBA" id="ARBA00023002"/>
    </source>
</evidence>
<gene>
    <name evidence="3" type="ORF">J2Z37_003915</name>
</gene>
<organism evidence="3 4">
    <name type="scientific">Ammoniphilus resinae</name>
    <dbReference type="NCBI Taxonomy" id="861532"/>
    <lineage>
        <taxon>Bacteria</taxon>
        <taxon>Bacillati</taxon>
        <taxon>Bacillota</taxon>
        <taxon>Bacilli</taxon>
        <taxon>Bacillales</taxon>
        <taxon>Paenibacillaceae</taxon>
        <taxon>Aneurinibacillus group</taxon>
        <taxon>Ammoniphilus</taxon>
    </lineage>
</organism>
<dbReference type="PANTHER" id="PTHR11091">
    <property type="entry name" value="OXIDOREDUCTASE-RELATED"/>
    <property type="match status" value="1"/>
</dbReference>
<dbReference type="GO" id="GO:0016491">
    <property type="term" value="F:oxidoreductase activity"/>
    <property type="evidence" value="ECO:0007669"/>
    <property type="project" value="UniProtKB-KW"/>
</dbReference>
<proteinExistence type="inferred from homology"/>
<protein>
    <submittedName>
        <fullName evidence="3">Ureidoglycolate dehydrogenase (NAD+)</fullName>
        <ecNumber evidence="3">1.1.1.350</ecNumber>
    </submittedName>
</protein>
<dbReference type="InterPro" id="IPR036111">
    <property type="entry name" value="Mal/L-sulfo/L-lacto_DH-like_sf"/>
</dbReference>
<name>A0ABS4GUF5_9BACL</name>